<feature type="transmembrane region" description="Helical" evidence="11">
    <location>
        <begin position="179"/>
        <end position="199"/>
    </location>
</feature>
<dbReference type="PRINTS" id="PR00237">
    <property type="entry name" value="GPCRRHODOPSN"/>
</dbReference>
<dbReference type="PANTHER" id="PTHR11334">
    <property type="entry name" value="MAS-RELATED G-PROTEIN COUPLED RECEPTOR"/>
    <property type="match status" value="1"/>
</dbReference>
<dbReference type="Proteomes" id="UP000053872">
    <property type="component" value="Unassembled WGS sequence"/>
</dbReference>
<evidence type="ECO:0000259" key="12">
    <source>
        <dbReference type="PROSITE" id="PS50262"/>
    </source>
</evidence>
<evidence type="ECO:0000256" key="6">
    <source>
        <dbReference type="ARBA" id="ARBA00023136"/>
    </source>
</evidence>
<reference evidence="13 14" key="1">
    <citation type="journal article" date="2013" name="Science">
        <title>Genomic diversity and evolution of the head crest in the rock pigeon.</title>
        <authorList>
            <person name="Shapiro M.D."/>
            <person name="Kronenberg Z."/>
            <person name="Li C."/>
            <person name="Domyan E.T."/>
            <person name="Pan H."/>
            <person name="Campbell M."/>
            <person name="Tan H."/>
            <person name="Huff C.D."/>
            <person name="Hu H."/>
            <person name="Vickrey A.I."/>
            <person name="Nielsen S.C."/>
            <person name="Stringham S.A."/>
            <person name="Hu H."/>
            <person name="Willerslev E."/>
            <person name="Gilbert M.T."/>
            <person name="Yandell M."/>
            <person name="Zhang G."/>
            <person name="Wang J."/>
        </authorList>
    </citation>
    <scope>NUCLEOTIDE SEQUENCE [LARGE SCALE GENOMIC DNA]</scope>
    <source>
        <tissue evidence="13">Blood</tissue>
    </source>
</reference>
<keyword evidence="14" id="KW-1185">Reference proteome</keyword>
<comment type="subcellular location">
    <subcellularLocation>
        <location evidence="1">Cell membrane</location>
        <topology evidence="1">Multi-pass membrane protein</topology>
    </subcellularLocation>
</comment>
<dbReference type="FunFam" id="1.20.1070.10:FF:000193">
    <property type="entry name" value="Mas-related G-protein coupled receptor member E"/>
    <property type="match status" value="1"/>
</dbReference>
<dbReference type="GO" id="GO:0005886">
    <property type="term" value="C:plasma membrane"/>
    <property type="evidence" value="ECO:0007669"/>
    <property type="project" value="UniProtKB-SubCell"/>
</dbReference>
<evidence type="ECO:0000256" key="8">
    <source>
        <dbReference type="ARBA" id="ARBA00023224"/>
    </source>
</evidence>
<keyword evidence="7 10" id="KW-0675">Receptor</keyword>
<dbReference type="Gene3D" id="1.20.1070.10">
    <property type="entry name" value="Rhodopsin 7-helix transmembrane proteins"/>
    <property type="match status" value="1"/>
</dbReference>
<evidence type="ECO:0000256" key="11">
    <source>
        <dbReference type="SAM" id="Phobius"/>
    </source>
</evidence>
<dbReference type="InterPro" id="IPR026234">
    <property type="entry name" value="MRGPCRFAMILY"/>
</dbReference>
<dbReference type="SUPFAM" id="SSF81321">
    <property type="entry name" value="Family A G protein-coupled receptor-like"/>
    <property type="match status" value="1"/>
</dbReference>
<keyword evidence="8 10" id="KW-0807">Transducer</keyword>
<keyword evidence="2" id="KW-1003">Cell membrane</keyword>
<keyword evidence="6 11" id="KW-0472">Membrane</keyword>
<dbReference type="STRING" id="8932.A0A2I0MHM9"/>
<evidence type="ECO:0000256" key="5">
    <source>
        <dbReference type="ARBA" id="ARBA00023040"/>
    </source>
</evidence>
<sequence length="349" mass="40124">MPLMSFSSLVSPRSWWEREKSLAMEETNTTELYLDYMSLGYVDYGESIAYECSPIPYGLKIFGAVCMGISLCGLVGNMWVAWFLGFHMKKSSFTVYVLNLAIADFSLLLFLLAILLLHIIIELHCNSLWKLLTQIIFIMSILFLFWYFASMYLLTAISIERCLSVLFPIWYRCHRPRHLSGIVCGVLWALDGLLVSLLINSFLTSLVTHLKLLRHISIWNTLIFSLLPLFSNLFLLIKLRCGSERRRPGRLYVAILLSAIFLFLFGFPLSLVILLDSSYHVDVIYLDISSLLALLNSSVNPFIYFLVGSWRQCRFQRSVKVAFQRLFEERVTSEEENHEPGDTTAVTTL</sequence>
<dbReference type="PROSITE" id="PS00237">
    <property type="entry name" value="G_PROTEIN_RECEP_F1_1"/>
    <property type="match status" value="1"/>
</dbReference>
<organism evidence="13 14">
    <name type="scientific">Columba livia</name>
    <name type="common">Rock dove</name>
    <dbReference type="NCBI Taxonomy" id="8932"/>
    <lineage>
        <taxon>Eukaryota</taxon>
        <taxon>Metazoa</taxon>
        <taxon>Chordata</taxon>
        <taxon>Craniata</taxon>
        <taxon>Vertebrata</taxon>
        <taxon>Euteleostomi</taxon>
        <taxon>Archelosauria</taxon>
        <taxon>Archosauria</taxon>
        <taxon>Dinosauria</taxon>
        <taxon>Saurischia</taxon>
        <taxon>Theropoda</taxon>
        <taxon>Coelurosauria</taxon>
        <taxon>Aves</taxon>
        <taxon>Neognathae</taxon>
        <taxon>Neoaves</taxon>
        <taxon>Columbimorphae</taxon>
        <taxon>Columbiformes</taxon>
        <taxon>Columbidae</taxon>
        <taxon>Columba</taxon>
    </lineage>
</organism>
<dbReference type="InterPro" id="IPR000276">
    <property type="entry name" value="GPCR_Rhodpsn"/>
</dbReference>
<feature type="transmembrane region" description="Helical" evidence="11">
    <location>
        <begin position="219"/>
        <end position="239"/>
    </location>
</feature>
<evidence type="ECO:0000256" key="3">
    <source>
        <dbReference type="ARBA" id="ARBA00022692"/>
    </source>
</evidence>
<feature type="transmembrane region" description="Helical" evidence="11">
    <location>
        <begin position="96"/>
        <end position="121"/>
    </location>
</feature>
<protein>
    <submittedName>
        <fullName evidence="13">Proto-oncogene Mas-like</fullName>
    </submittedName>
</protein>
<evidence type="ECO:0000313" key="13">
    <source>
        <dbReference type="EMBL" id="PKK29168.1"/>
    </source>
</evidence>
<comment type="similarity">
    <text evidence="9">Belongs to the G-protein coupled receptor 1 family. Mas subfamily.</text>
</comment>
<keyword evidence="5 10" id="KW-0297">G-protein coupled receptor</keyword>
<dbReference type="EMBL" id="AKCR02000011">
    <property type="protein sequence ID" value="PKK29168.1"/>
    <property type="molecule type" value="Genomic_DNA"/>
</dbReference>
<feature type="transmembrane region" description="Helical" evidence="11">
    <location>
        <begin position="61"/>
        <end position="84"/>
    </location>
</feature>
<dbReference type="AlphaFoldDB" id="A0A2I0MHM9"/>
<accession>A0A2I0MHM9</accession>
<evidence type="ECO:0000256" key="10">
    <source>
        <dbReference type="RuleBase" id="RU000688"/>
    </source>
</evidence>
<dbReference type="PRINTS" id="PR02108">
    <property type="entry name" value="MRGPCRFAMILY"/>
</dbReference>
<dbReference type="GO" id="GO:0004930">
    <property type="term" value="F:G protein-coupled receptor activity"/>
    <property type="evidence" value="ECO:0007669"/>
    <property type="project" value="UniProtKB-KW"/>
</dbReference>
<dbReference type="PANTHER" id="PTHR11334:SF29">
    <property type="entry name" value="MAS-RELATED G-PROTEIN COUPLED RECEPTOR MEMBER X2"/>
    <property type="match status" value="1"/>
</dbReference>
<evidence type="ECO:0000256" key="2">
    <source>
        <dbReference type="ARBA" id="ARBA00022475"/>
    </source>
</evidence>
<feature type="transmembrane region" description="Helical" evidence="11">
    <location>
        <begin position="133"/>
        <end position="159"/>
    </location>
</feature>
<dbReference type="InterPro" id="IPR017452">
    <property type="entry name" value="GPCR_Rhodpsn_7TM"/>
</dbReference>
<proteinExistence type="inferred from homology"/>
<comment type="caution">
    <text evidence="13">The sequence shown here is derived from an EMBL/GenBank/DDBJ whole genome shotgun (WGS) entry which is preliminary data.</text>
</comment>
<feature type="transmembrane region" description="Helical" evidence="11">
    <location>
        <begin position="283"/>
        <end position="307"/>
    </location>
</feature>
<gene>
    <name evidence="13" type="ORF">A306_00004792</name>
</gene>
<evidence type="ECO:0000313" key="14">
    <source>
        <dbReference type="Proteomes" id="UP000053872"/>
    </source>
</evidence>
<keyword evidence="3 10" id="KW-0812">Transmembrane</keyword>
<evidence type="ECO:0000256" key="1">
    <source>
        <dbReference type="ARBA" id="ARBA00004651"/>
    </source>
</evidence>
<feature type="domain" description="G-protein coupled receptors family 1 profile" evidence="12">
    <location>
        <begin position="76"/>
        <end position="304"/>
    </location>
</feature>
<evidence type="ECO:0000256" key="4">
    <source>
        <dbReference type="ARBA" id="ARBA00022989"/>
    </source>
</evidence>
<keyword evidence="4 11" id="KW-1133">Transmembrane helix</keyword>
<name>A0A2I0MHM9_COLLI</name>
<dbReference type="PROSITE" id="PS50262">
    <property type="entry name" value="G_PROTEIN_RECEP_F1_2"/>
    <property type="match status" value="1"/>
</dbReference>
<evidence type="ECO:0000256" key="9">
    <source>
        <dbReference type="ARBA" id="ARBA00061394"/>
    </source>
</evidence>
<feature type="transmembrane region" description="Helical" evidence="11">
    <location>
        <begin position="251"/>
        <end position="271"/>
    </location>
</feature>
<dbReference type="InParanoid" id="A0A2I0MHM9"/>
<dbReference type="Pfam" id="PF00001">
    <property type="entry name" value="7tm_1"/>
    <property type="match status" value="1"/>
</dbReference>
<evidence type="ECO:0000256" key="7">
    <source>
        <dbReference type="ARBA" id="ARBA00023170"/>
    </source>
</evidence>
<dbReference type="FunCoup" id="A0A2I0MHM9">
    <property type="interactions" value="15"/>
</dbReference>